<dbReference type="Proteomes" id="UP000054011">
    <property type="component" value="Unassembled WGS sequence"/>
</dbReference>
<dbReference type="InterPro" id="IPR011613">
    <property type="entry name" value="GH15-like"/>
</dbReference>
<evidence type="ECO:0000256" key="7">
    <source>
        <dbReference type="ARBA" id="ARBA00023295"/>
    </source>
</evidence>
<keyword evidence="6" id="KW-0119">Carbohydrate metabolism</keyword>
<evidence type="ECO:0000313" key="16">
    <source>
        <dbReference type="Proteomes" id="UP000054011"/>
    </source>
</evidence>
<dbReference type="Pfam" id="PF19291">
    <property type="entry name" value="TREH_N"/>
    <property type="match status" value="1"/>
</dbReference>
<dbReference type="AlphaFoldDB" id="A0A117IUZ2"/>
<sequence>MINIPSPRTSAEDVRPVQRVGRIEDLAYMSDLRSGALVDRDGTISWMCWPRFDSPAHFAALLGTEKHGVWRVGPARSSEQSPAPADRRRYIDGTLVVESSWITSDGTVQLVDFMAVTDDDLRLVRIVRGVSGRVPMRSTLRARPGYGRPRQAPGGPQVHASGRLSVADQGDGRLWLDTQTPCRVDGPDIVSEFTVSEGEEVAFVLSWRRGHDEPPPTPAPAGLLTTTQDFWVAWAGQSTYSGPHRDAVERSLITLKALQYQPTGAFVAAATTSLPEEIGGNRQWDYRFCWPRDSALTVEALLSCGYKEEARAWVGWLKSAIAGRPETMQAIYRVDGGREMRETELGWLPGFEGSVPVRTGNGAAGQLQLDVYGEIVSALYATQEHDPGLTPVVAPLIVDLVACLEQLWELPDEGIWEVRGPRRHFVHSKVMAWLAVDRAVRLIEAGRAEGPLERWQELRDAIHQQVCERGYDEERNTFTQSYGSAELDASLLQIVTSGFLPPEDKRVIGTVEAVQRELSTQGGFLLRYRTDGQKPGVDGLTGDEGTFVICLAWLIKALAAIGRVDEAEIHLGVLLGIRSDLGLLAEEWDPYASRQLGNSPQAFSLVGIVVAVLAVTAARRASNGQITPKAATV</sequence>
<comment type="cofactor">
    <cofactor evidence="10">
        <name>phosphate</name>
        <dbReference type="ChEBI" id="CHEBI:43474"/>
    </cofactor>
</comment>
<evidence type="ECO:0000259" key="14">
    <source>
        <dbReference type="Pfam" id="PF19291"/>
    </source>
</evidence>
<evidence type="ECO:0000256" key="2">
    <source>
        <dbReference type="ARBA" id="ARBA00006188"/>
    </source>
</evidence>
<dbReference type="Gene3D" id="1.50.10.10">
    <property type="match status" value="1"/>
</dbReference>
<protein>
    <recommendedName>
        <fullName evidence="4">Trehalase</fullName>
        <ecNumber evidence="3">3.2.1.28</ecNumber>
    </recommendedName>
    <alternativeName>
        <fullName evidence="8">Alpha,alpha-trehalase</fullName>
    </alternativeName>
    <alternativeName>
        <fullName evidence="9">Alpha,alpha-trehalose glucohydrolase</fullName>
    </alternativeName>
</protein>
<evidence type="ECO:0000256" key="1">
    <source>
        <dbReference type="ARBA" id="ARBA00001576"/>
    </source>
</evidence>
<dbReference type="GO" id="GO:0005993">
    <property type="term" value="P:trehalose catabolic process"/>
    <property type="evidence" value="ECO:0007669"/>
    <property type="project" value="UniProtKB-ARBA"/>
</dbReference>
<evidence type="ECO:0000259" key="13">
    <source>
        <dbReference type="Pfam" id="PF00723"/>
    </source>
</evidence>
<comment type="pathway">
    <text evidence="11">Glycan degradation; trehalose degradation; D-glucose from alpha,alpha-trehalose: step 1/1.</text>
</comment>
<dbReference type="InterPro" id="IPR045582">
    <property type="entry name" value="Trehalase-like_N"/>
</dbReference>
<dbReference type="GO" id="GO:0004555">
    <property type="term" value="F:alpha,alpha-trehalase activity"/>
    <property type="evidence" value="ECO:0007669"/>
    <property type="project" value="UniProtKB-EC"/>
</dbReference>
<dbReference type="EC" id="3.2.1.28" evidence="3"/>
<evidence type="ECO:0000256" key="5">
    <source>
        <dbReference type="ARBA" id="ARBA00022801"/>
    </source>
</evidence>
<accession>A0A117IUZ2</accession>
<feature type="region of interest" description="Disordered" evidence="12">
    <location>
        <begin position="141"/>
        <end position="160"/>
    </location>
</feature>
<dbReference type="STRING" id="936756.ATE80_23070"/>
<evidence type="ECO:0000256" key="3">
    <source>
        <dbReference type="ARBA" id="ARBA00012757"/>
    </source>
</evidence>
<evidence type="ECO:0000313" key="15">
    <source>
        <dbReference type="EMBL" id="KUH36513.1"/>
    </source>
</evidence>
<dbReference type="RefSeq" id="WP_058944180.1">
    <property type="nucleotide sequence ID" value="NZ_LNSV01000073.1"/>
</dbReference>
<evidence type="ECO:0000256" key="9">
    <source>
        <dbReference type="ARBA" id="ARBA00031637"/>
    </source>
</evidence>
<comment type="caution">
    <text evidence="15">The sequence shown here is derived from an EMBL/GenBank/DDBJ whole genome shotgun (WGS) entry which is preliminary data.</text>
</comment>
<feature type="domain" description="Trehalase-like N-terminal" evidence="14">
    <location>
        <begin position="21"/>
        <end position="148"/>
    </location>
</feature>
<evidence type="ECO:0000256" key="10">
    <source>
        <dbReference type="ARBA" id="ARBA00053030"/>
    </source>
</evidence>
<organism evidence="15 16">
    <name type="scientific">Streptomyces kanasensis</name>
    <dbReference type="NCBI Taxonomy" id="936756"/>
    <lineage>
        <taxon>Bacteria</taxon>
        <taxon>Bacillati</taxon>
        <taxon>Actinomycetota</taxon>
        <taxon>Actinomycetes</taxon>
        <taxon>Kitasatosporales</taxon>
        <taxon>Streptomycetaceae</taxon>
        <taxon>Streptomyces</taxon>
    </lineage>
</organism>
<dbReference type="PANTHER" id="PTHR31616:SF0">
    <property type="entry name" value="GLUCAN 1,4-ALPHA-GLUCOSIDASE"/>
    <property type="match status" value="1"/>
</dbReference>
<evidence type="ECO:0000256" key="4">
    <source>
        <dbReference type="ARBA" id="ARBA00019905"/>
    </source>
</evidence>
<gene>
    <name evidence="15" type="ORF">ATE80_23070</name>
</gene>
<comment type="catalytic activity">
    <reaction evidence="1">
        <text>alpha,alpha-trehalose + H2O = alpha-D-glucose + beta-D-glucose</text>
        <dbReference type="Rhea" id="RHEA:32675"/>
        <dbReference type="ChEBI" id="CHEBI:15377"/>
        <dbReference type="ChEBI" id="CHEBI:15903"/>
        <dbReference type="ChEBI" id="CHEBI:16551"/>
        <dbReference type="ChEBI" id="CHEBI:17925"/>
        <dbReference type="EC" id="3.2.1.28"/>
    </reaction>
</comment>
<keyword evidence="7" id="KW-0326">Glycosidase</keyword>
<dbReference type="PANTHER" id="PTHR31616">
    <property type="entry name" value="TREHALASE"/>
    <property type="match status" value="1"/>
</dbReference>
<dbReference type="InterPro" id="IPR008928">
    <property type="entry name" value="6-hairpin_glycosidase_sf"/>
</dbReference>
<evidence type="ECO:0000256" key="6">
    <source>
        <dbReference type="ARBA" id="ARBA00023277"/>
    </source>
</evidence>
<keyword evidence="16" id="KW-1185">Reference proteome</keyword>
<name>A0A117IUZ2_9ACTN</name>
<proteinExistence type="inferred from homology"/>
<dbReference type="SUPFAM" id="SSF48208">
    <property type="entry name" value="Six-hairpin glycosidases"/>
    <property type="match status" value="1"/>
</dbReference>
<feature type="domain" description="GH15-like" evidence="13">
    <location>
        <begin position="242"/>
        <end position="611"/>
    </location>
</feature>
<comment type="similarity">
    <text evidence="2">Belongs to the glycosyl hydrolase 15 family.</text>
</comment>
<dbReference type="EMBL" id="LNSV01000073">
    <property type="protein sequence ID" value="KUH36513.1"/>
    <property type="molecule type" value="Genomic_DNA"/>
</dbReference>
<reference evidence="15 16" key="1">
    <citation type="submission" date="2015-11" db="EMBL/GenBank/DDBJ databases">
        <title>Genome-wide analysis reveals the secondary metabolome in Streptomyces kanasensis ZX01.</title>
        <authorList>
            <person name="Zhang G."/>
            <person name="Han L."/>
            <person name="Feng J."/>
            <person name="Zhang X."/>
        </authorList>
    </citation>
    <scope>NUCLEOTIDE SEQUENCE [LARGE SCALE GENOMIC DNA]</scope>
    <source>
        <strain evidence="15 16">ZX01</strain>
    </source>
</reference>
<dbReference type="InterPro" id="IPR012341">
    <property type="entry name" value="6hp_glycosidase-like_sf"/>
</dbReference>
<evidence type="ECO:0000256" key="11">
    <source>
        <dbReference type="ARBA" id="ARBA00060615"/>
    </source>
</evidence>
<dbReference type="FunFam" id="1.50.10.10:FF:000005">
    <property type="entry name" value="Glycosyl hydrolase, glucoamylase"/>
    <property type="match status" value="1"/>
</dbReference>
<evidence type="ECO:0000256" key="12">
    <source>
        <dbReference type="SAM" id="MobiDB-lite"/>
    </source>
</evidence>
<evidence type="ECO:0000256" key="8">
    <source>
        <dbReference type="ARBA" id="ARBA00030473"/>
    </source>
</evidence>
<dbReference type="Pfam" id="PF00723">
    <property type="entry name" value="Glyco_hydro_15"/>
    <property type="match status" value="1"/>
</dbReference>
<dbReference type="OrthoDB" id="4258672at2"/>
<keyword evidence="5" id="KW-0378">Hydrolase</keyword>